<dbReference type="Gene3D" id="2.40.330.10">
    <property type="entry name" value="DNA-binding pseudobarrel domain"/>
    <property type="match status" value="2"/>
</dbReference>
<name>A0AAV5FT71_ELECO</name>
<evidence type="ECO:0000259" key="7">
    <source>
        <dbReference type="PROSITE" id="PS50863"/>
    </source>
</evidence>
<evidence type="ECO:0000256" key="5">
    <source>
        <dbReference type="ARBA" id="ARBA00023163"/>
    </source>
</evidence>
<reference evidence="8" key="1">
    <citation type="journal article" date="2018" name="DNA Res.">
        <title>Multiple hybrid de novo genome assembly of finger millet, an orphan allotetraploid crop.</title>
        <authorList>
            <person name="Hatakeyama M."/>
            <person name="Aluri S."/>
            <person name="Balachadran M.T."/>
            <person name="Sivarajan S.R."/>
            <person name="Patrignani A."/>
            <person name="Gruter S."/>
            <person name="Poveda L."/>
            <person name="Shimizu-Inatsugi R."/>
            <person name="Baeten J."/>
            <person name="Francoijs K.J."/>
            <person name="Nataraja K.N."/>
            <person name="Reddy Y.A.N."/>
            <person name="Phadnis S."/>
            <person name="Ravikumar R.L."/>
            <person name="Schlapbach R."/>
            <person name="Sreeman S.M."/>
            <person name="Shimizu K.K."/>
        </authorList>
    </citation>
    <scope>NUCLEOTIDE SEQUENCE</scope>
</reference>
<dbReference type="CDD" id="cd10017">
    <property type="entry name" value="B3_DNA"/>
    <property type="match status" value="2"/>
</dbReference>
<dbReference type="Pfam" id="PF02362">
    <property type="entry name" value="B3"/>
    <property type="match status" value="2"/>
</dbReference>
<organism evidence="8 9">
    <name type="scientific">Eleusine coracana subsp. coracana</name>
    <dbReference type="NCBI Taxonomy" id="191504"/>
    <lineage>
        <taxon>Eukaryota</taxon>
        <taxon>Viridiplantae</taxon>
        <taxon>Streptophyta</taxon>
        <taxon>Embryophyta</taxon>
        <taxon>Tracheophyta</taxon>
        <taxon>Spermatophyta</taxon>
        <taxon>Magnoliopsida</taxon>
        <taxon>Liliopsida</taxon>
        <taxon>Poales</taxon>
        <taxon>Poaceae</taxon>
        <taxon>PACMAD clade</taxon>
        <taxon>Chloridoideae</taxon>
        <taxon>Cynodonteae</taxon>
        <taxon>Eleusininae</taxon>
        <taxon>Eleusine</taxon>
    </lineage>
</organism>
<accession>A0AAV5FT71</accession>
<dbReference type="EMBL" id="BQKI01000097">
    <property type="protein sequence ID" value="GJN38879.1"/>
    <property type="molecule type" value="Genomic_DNA"/>
</dbReference>
<comment type="subcellular location">
    <subcellularLocation>
        <location evidence="1">Nucleus</location>
    </subcellularLocation>
</comment>
<keyword evidence="9" id="KW-1185">Reference proteome</keyword>
<comment type="caution">
    <text evidence="8">The sequence shown here is derived from an EMBL/GenBank/DDBJ whole genome shotgun (WGS) entry which is preliminary data.</text>
</comment>
<evidence type="ECO:0000256" key="2">
    <source>
        <dbReference type="ARBA" id="ARBA00022737"/>
    </source>
</evidence>
<evidence type="ECO:0000256" key="4">
    <source>
        <dbReference type="ARBA" id="ARBA00023125"/>
    </source>
</evidence>
<dbReference type="GO" id="GO:0005634">
    <property type="term" value="C:nucleus"/>
    <property type="evidence" value="ECO:0007669"/>
    <property type="project" value="UniProtKB-SubCell"/>
</dbReference>
<dbReference type="PANTHER" id="PTHR31674">
    <property type="entry name" value="B3 DOMAIN-CONTAINING PROTEIN REM-LIKE 3-RELATED"/>
    <property type="match status" value="1"/>
</dbReference>
<protein>
    <recommendedName>
        <fullName evidence="7">TF-B3 domain-containing protein</fullName>
    </recommendedName>
</protein>
<feature type="domain" description="TF-B3" evidence="7">
    <location>
        <begin position="126"/>
        <end position="221"/>
    </location>
</feature>
<dbReference type="Proteomes" id="UP001054889">
    <property type="component" value="Unassembled WGS sequence"/>
</dbReference>
<reference evidence="8" key="2">
    <citation type="submission" date="2021-12" db="EMBL/GenBank/DDBJ databases">
        <title>Resequencing data analysis of finger millet.</title>
        <authorList>
            <person name="Hatakeyama M."/>
            <person name="Aluri S."/>
            <person name="Balachadran M.T."/>
            <person name="Sivarajan S.R."/>
            <person name="Poveda L."/>
            <person name="Shimizu-Inatsugi R."/>
            <person name="Schlapbach R."/>
            <person name="Sreeman S.M."/>
            <person name="Shimizu K.K."/>
        </authorList>
    </citation>
    <scope>NUCLEOTIDE SEQUENCE</scope>
</reference>
<keyword evidence="6" id="KW-0539">Nucleus</keyword>
<proteinExistence type="predicted"/>
<dbReference type="InterPro" id="IPR003340">
    <property type="entry name" value="B3_DNA-bd"/>
</dbReference>
<keyword evidence="2" id="KW-0677">Repeat</keyword>
<dbReference type="PROSITE" id="PS50863">
    <property type="entry name" value="B3"/>
    <property type="match status" value="2"/>
</dbReference>
<gene>
    <name evidence="8" type="primary">gb27958</name>
    <name evidence="8" type="ORF">PR202_gb27958</name>
</gene>
<dbReference type="PANTHER" id="PTHR31674:SF62">
    <property type="entry name" value="B3 DOMAIN-CONTAINING PROTEIN REM14-RELATED"/>
    <property type="match status" value="1"/>
</dbReference>
<evidence type="ECO:0000256" key="1">
    <source>
        <dbReference type="ARBA" id="ARBA00004123"/>
    </source>
</evidence>
<dbReference type="AlphaFoldDB" id="A0AAV5FT71"/>
<dbReference type="SUPFAM" id="SSF101936">
    <property type="entry name" value="DNA-binding pseudobarrel domain"/>
    <property type="match status" value="2"/>
</dbReference>
<evidence type="ECO:0000256" key="6">
    <source>
        <dbReference type="ARBA" id="ARBA00023242"/>
    </source>
</evidence>
<evidence type="ECO:0000256" key="3">
    <source>
        <dbReference type="ARBA" id="ARBA00023015"/>
    </source>
</evidence>
<evidence type="ECO:0000313" key="9">
    <source>
        <dbReference type="Proteomes" id="UP001054889"/>
    </source>
</evidence>
<keyword evidence="5" id="KW-0804">Transcription</keyword>
<feature type="domain" description="TF-B3" evidence="7">
    <location>
        <begin position="22"/>
        <end position="108"/>
    </location>
</feature>
<sequence length="300" mass="32822">MAHRALPKYAAALLSPSCLHNLRVPAELAARFGGEEGGGTLTVLLLGPLGGKVWHAELSRREGGDREAWQLGDGWPEFVAAHGVGAGWSVVFRLERRGVATVKVFDPAGCLVRFCTPLPGVVVKERPRFIRLLDPEDLEMMKMPDKFVQAHLIESESSPISQHAIMFSRLGKFWRVELERGKPGVLRGDGWARFLMAHNVSEGNVLVFRSSNIADDVVGPSVPQGGAKQPGLSPVKMKRKYANANTGSDKKPKGYSVTANKVAAKKKPVGMAPQYSFTRRIIGFDLKSYLVSFTSSCYHK</sequence>
<keyword evidence="4" id="KW-0238">DNA-binding</keyword>
<dbReference type="SMART" id="SM01019">
    <property type="entry name" value="B3"/>
    <property type="match status" value="2"/>
</dbReference>
<dbReference type="InterPro" id="IPR015300">
    <property type="entry name" value="DNA-bd_pseudobarrel_sf"/>
</dbReference>
<evidence type="ECO:0000313" key="8">
    <source>
        <dbReference type="EMBL" id="GJN38879.1"/>
    </source>
</evidence>
<keyword evidence="3" id="KW-0805">Transcription regulation</keyword>
<dbReference type="GO" id="GO:0003677">
    <property type="term" value="F:DNA binding"/>
    <property type="evidence" value="ECO:0007669"/>
    <property type="project" value="UniProtKB-KW"/>
</dbReference>
<dbReference type="InterPro" id="IPR039218">
    <property type="entry name" value="REM_fam"/>
</dbReference>